<dbReference type="InterPro" id="IPR036187">
    <property type="entry name" value="DNA_mismatch_repair_MutS_sf"/>
</dbReference>
<dbReference type="EC" id="3.1.-.-" evidence="6"/>
<dbReference type="GO" id="GO:0016787">
    <property type="term" value="F:hydrolase activity"/>
    <property type="evidence" value="ECO:0007669"/>
    <property type="project" value="UniProtKB-KW"/>
</dbReference>
<evidence type="ECO:0000256" key="1">
    <source>
        <dbReference type="ARBA" id="ARBA00022741"/>
    </source>
</evidence>
<accession>A0A9X1V8Q4</accession>
<dbReference type="GO" id="GO:0030983">
    <property type="term" value="F:mismatched DNA binding"/>
    <property type="evidence" value="ECO:0007669"/>
    <property type="project" value="InterPro"/>
</dbReference>
<keyword evidence="6" id="KW-0378">Hydrolase</keyword>
<dbReference type="SUPFAM" id="SSF52540">
    <property type="entry name" value="P-loop containing nucleoside triphosphate hydrolases"/>
    <property type="match status" value="1"/>
</dbReference>
<dbReference type="GO" id="GO:0005524">
    <property type="term" value="F:ATP binding"/>
    <property type="evidence" value="ECO:0007669"/>
    <property type="project" value="UniProtKB-KW"/>
</dbReference>
<feature type="coiled-coil region" evidence="4">
    <location>
        <begin position="163"/>
        <end position="190"/>
    </location>
</feature>
<proteinExistence type="predicted"/>
<dbReference type="AlphaFoldDB" id="A0A9X1V8Q4"/>
<dbReference type="Proteomes" id="UP001139263">
    <property type="component" value="Unassembled WGS sequence"/>
</dbReference>
<name>A0A9X1V8Q4_9BACL</name>
<keyword evidence="4" id="KW-0175">Coiled coil</keyword>
<comment type="caution">
    <text evidence="6">The sequence shown here is derived from an EMBL/GenBank/DDBJ whole genome shotgun (WGS) entry which is preliminary data.</text>
</comment>
<reference evidence="6" key="1">
    <citation type="submission" date="2022-03" db="EMBL/GenBank/DDBJ databases">
        <title>Draft Genome Sequence of Firmicute Strain S0AB, a Heterotrophic Iron/Sulfur-Oxidizing Extreme Acidophile.</title>
        <authorList>
            <person name="Vergara E."/>
            <person name="Pakostova E."/>
            <person name="Johnson D.B."/>
            <person name="Holmes D.S."/>
        </authorList>
    </citation>
    <scope>NUCLEOTIDE SEQUENCE</scope>
    <source>
        <strain evidence="6">S0AB</strain>
    </source>
</reference>
<dbReference type="InterPro" id="IPR045076">
    <property type="entry name" value="MutS"/>
</dbReference>
<dbReference type="InterPro" id="IPR027417">
    <property type="entry name" value="P-loop_NTPase"/>
</dbReference>
<protein>
    <submittedName>
        <fullName evidence="6">Endonuclease MutS2</fullName>
        <ecNumber evidence="6">3.1.-.-</ecNumber>
    </submittedName>
</protein>
<dbReference type="InterPro" id="IPR000432">
    <property type="entry name" value="DNA_mismatch_repair_MutS_C"/>
</dbReference>
<keyword evidence="6" id="KW-0540">Nuclease</keyword>
<sequence length="538" mass="60581">MHMTFLNGFTIDQIDFARMQKVVRPLTPCGQRAFRARLPFISGQEAEWRADRADVEQLSETLGCMDENGKSFREHLVSTLSLLPDLYDVLQLLEKHEQLLVEHLASLKRFAYFAKTIEDQIERSNLVFPWWQSKARLVLNCFAKDSSSSSPDFSLAESGSPQLQEAYIMHNQIKQRRAELERELTKQVSRDYRVAVRRDQTLILPLDHMEPIEQAKKDSRLQMRMQTAFEIIFEPVWPMEHAQLSASEVVMRERVAKLEQESLALIMQQLAPINVHIQDMNEQVAHLDELLARVVLAHDRGYVWSELAHLGVTLTGGYPPAHGEFTPIDIALHTSVTMITGPNMGGKSVALKTLLLVIACHQYGYPVPAKAFTAPLVQHIRYVGGDGQSVQSGLSSFGAEIVAIQEALTLPQSMLCFDEIGRSTNPIEGSALLEAICSEIQRDDQRMAVVATHFLLTPNEDTIYYRMAGFRQDALQDSTKDIDIAERLRALQAAMDYRIVPQASGEVPQEGLAIAAWLGLSDEMIQHARRIAKAKVQV</sequence>
<evidence type="ECO:0000313" key="7">
    <source>
        <dbReference type="Proteomes" id="UP001139263"/>
    </source>
</evidence>
<evidence type="ECO:0000256" key="3">
    <source>
        <dbReference type="ARBA" id="ARBA00023125"/>
    </source>
</evidence>
<organism evidence="6 7">
    <name type="scientific">Sulfoacidibacillus ferrooxidans</name>
    <dbReference type="NCBI Taxonomy" id="2005001"/>
    <lineage>
        <taxon>Bacteria</taxon>
        <taxon>Bacillati</taxon>
        <taxon>Bacillota</taxon>
        <taxon>Bacilli</taxon>
        <taxon>Bacillales</taxon>
        <taxon>Alicyclobacillaceae</taxon>
        <taxon>Sulfoacidibacillus</taxon>
    </lineage>
</organism>
<dbReference type="GO" id="GO:0140664">
    <property type="term" value="F:ATP-dependent DNA damage sensor activity"/>
    <property type="evidence" value="ECO:0007669"/>
    <property type="project" value="InterPro"/>
</dbReference>
<evidence type="ECO:0000313" key="6">
    <source>
        <dbReference type="EMBL" id="MCI0183329.1"/>
    </source>
</evidence>
<dbReference type="PANTHER" id="PTHR11361">
    <property type="entry name" value="DNA MISMATCH REPAIR PROTEIN MUTS FAMILY MEMBER"/>
    <property type="match status" value="1"/>
</dbReference>
<keyword evidence="1" id="KW-0547">Nucleotide-binding</keyword>
<feature type="domain" description="DNA mismatch repair proteins mutS family" evidence="5">
    <location>
        <begin position="334"/>
        <end position="533"/>
    </location>
</feature>
<dbReference type="PANTHER" id="PTHR11361:SF34">
    <property type="entry name" value="DNA MISMATCH REPAIR PROTEIN MSH1, MITOCHONDRIAL"/>
    <property type="match status" value="1"/>
</dbReference>
<dbReference type="EMBL" id="JALBUF010000004">
    <property type="protein sequence ID" value="MCI0183329.1"/>
    <property type="molecule type" value="Genomic_DNA"/>
</dbReference>
<evidence type="ECO:0000256" key="2">
    <source>
        <dbReference type="ARBA" id="ARBA00022840"/>
    </source>
</evidence>
<dbReference type="Pfam" id="PF00488">
    <property type="entry name" value="MutS_V"/>
    <property type="match status" value="1"/>
</dbReference>
<keyword evidence="2" id="KW-0067">ATP-binding</keyword>
<evidence type="ECO:0000256" key="4">
    <source>
        <dbReference type="SAM" id="Coils"/>
    </source>
</evidence>
<gene>
    <name evidence="6" type="primary">mutS2_2</name>
    <name evidence="6" type="ORF">MM817_01606</name>
</gene>
<dbReference type="SMART" id="SM00534">
    <property type="entry name" value="MUTSac"/>
    <property type="match status" value="1"/>
</dbReference>
<keyword evidence="7" id="KW-1185">Reference proteome</keyword>
<dbReference type="SUPFAM" id="SSF48334">
    <property type="entry name" value="DNA repair protein MutS, domain III"/>
    <property type="match status" value="1"/>
</dbReference>
<keyword evidence="6" id="KW-0255">Endonuclease</keyword>
<dbReference type="GO" id="GO:0006298">
    <property type="term" value="P:mismatch repair"/>
    <property type="evidence" value="ECO:0007669"/>
    <property type="project" value="InterPro"/>
</dbReference>
<dbReference type="Gene3D" id="3.40.50.300">
    <property type="entry name" value="P-loop containing nucleotide triphosphate hydrolases"/>
    <property type="match status" value="1"/>
</dbReference>
<evidence type="ECO:0000259" key="5">
    <source>
        <dbReference type="SMART" id="SM00534"/>
    </source>
</evidence>
<keyword evidence="3" id="KW-0238">DNA-binding</keyword>
<dbReference type="GO" id="GO:0004519">
    <property type="term" value="F:endonuclease activity"/>
    <property type="evidence" value="ECO:0007669"/>
    <property type="project" value="UniProtKB-KW"/>
</dbReference>